<dbReference type="PANTHER" id="PTHR42872">
    <property type="entry name" value="PROTEIN-GLUTAMATE METHYLESTERASE/PROTEIN-GLUTAMINE GLUTAMINASE"/>
    <property type="match status" value="1"/>
</dbReference>
<dbReference type="CDD" id="cd17541">
    <property type="entry name" value="REC_CheB-like"/>
    <property type="match status" value="1"/>
</dbReference>
<comment type="catalytic activity">
    <reaction evidence="5">
        <text>L-glutaminyl-[protein] + H2O = L-glutamyl-[protein] + NH4(+)</text>
        <dbReference type="Rhea" id="RHEA:16441"/>
        <dbReference type="Rhea" id="RHEA-COMP:10207"/>
        <dbReference type="Rhea" id="RHEA-COMP:10208"/>
        <dbReference type="ChEBI" id="CHEBI:15377"/>
        <dbReference type="ChEBI" id="CHEBI:28938"/>
        <dbReference type="ChEBI" id="CHEBI:29973"/>
        <dbReference type="ChEBI" id="CHEBI:30011"/>
        <dbReference type="EC" id="3.5.1.44"/>
    </reaction>
</comment>
<dbReference type="Proteomes" id="UP001370348">
    <property type="component" value="Chromosome"/>
</dbReference>
<comment type="subcellular location">
    <subcellularLocation>
        <location evidence="5">Cytoplasm</location>
    </subcellularLocation>
</comment>
<dbReference type="InterPro" id="IPR000673">
    <property type="entry name" value="Sig_transdc_resp-reg_Me-estase"/>
</dbReference>
<comment type="domain">
    <text evidence="5">Contains a C-terminal catalytic domain, and an N-terminal region which modulates catalytic activity.</text>
</comment>
<dbReference type="GO" id="GO:0008984">
    <property type="term" value="F:protein-glutamate methylesterase activity"/>
    <property type="evidence" value="ECO:0007669"/>
    <property type="project" value="UniProtKB-EC"/>
</dbReference>
<dbReference type="Gene3D" id="3.40.50.2300">
    <property type="match status" value="1"/>
</dbReference>
<keyword evidence="2 5" id="KW-0145">Chemotaxis</keyword>
<dbReference type="PROSITE" id="PS50110">
    <property type="entry name" value="RESPONSE_REGULATORY"/>
    <property type="match status" value="1"/>
</dbReference>
<dbReference type="EC" id="3.1.1.61" evidence="5"/>
<keyword evidence="3 5" id="KW-0378">Hydrolase</keyword>
<evidence type="ECO:0000256" key="5">
    <source>
        <dbReference type="HAMAP-Rule" id="MF_00099"/>
    </source>
</evidence>
<proteinExistence type="inferred from homology"/>
<evidence type="ECO:0000256" key="3">
    <source>
        <dbReference type="ARBA" id="ARBA00022801"/>
    </source>
</evidence>
<evidence type="ECO:0000256" key="2">
    <source>
        <dbReference type="ARBA" id="ARBA00022500"/>
    </source>
</evidence>
<comment type="catalytic activity">
    <reaction evidence="4 5">
        <text>[protein]-L-glutamate 5-O-methyl ester + H2O = L-glutamyl-[protein] + methanol + H(+)</text>
        <dbReference type="Rhea" id="RHEA:23236"/>
        <dbReference type="Rhea" id="RHEA-COMP:10208"/>
        <dbReference type="Rhea" id="RHEA-COMP:10311"/>
        <dbReference type="ChEBI" id="CHEBI:15377"/>
        <dbReference type="ChEBI" id="CHEBI:15378"/>
        <dbReference type="ChEBI" id="CHEBI:17790"/>
        <dbReference type="ChEBI" id="CHEBI:29973"/>
        <dbReference type="ChEBI" id="CHEBI:82795"/>
        <dbReference type="EC" id="3.1.1.61"/>
    </reaction>
</comment>
<dbReference type="Pfam" id="PF01339">
    <property type="entry name" value="CheB_methylest"/>
    <property type="match status" value="1"/>
</dbReference>
<dbReference type="PROSITE" id="PS50122">
    <property type="entry name" value="CHEB"/>
    <property type="match status" value="1"/>
</dbReference>
<dbReference type="SUPFAM" id="SSF52172">
    <property type="entry name" value="CheY-like"/>
    <property type="match status" value="1"/>
</dbReference>
<dbReference type="InterPro" id="IPR011006">
    <property type="entry name" value="CheY-like_superfamily"/>
</dbReference>
<organism evidence="10 11">
    <name type="scientific">Pendulispora albinea</name>
    <dbReference type="NCBI Taxonomy" id="2741071"/>
    <lineage>
        <taxon>Bacteria</taxon>
        <taxon>Pseudomonadati</taxon>
        <taxon>Myxococcota</taxon>
        <taxon>Myxococcia</taxon>
        <taxon>Myxococcales</taxon>
        <taxon>Sorangiineae</taxon>
        <taxon>Pendulisporaceae</taxon>
        <taxon>Pendulispora</taxon>
    </lineage>
</organism>
<evidence type="ECO:0000259" key="9">
    <source>
        <dbReference type="PROSITE" id="PS50122"/>
    </source>
</evidence>
<evidence type="ECO:0000256" key="4">
    <source>
        <dbReference type="ARBA" id="ARBA00048267"/>
    </source>
</evidence>
<dbReference type="Gene3D" id="3.40.50.180">
    <property type="entry name" value="Methylesterase CheB, C-terminal domain"/>
    <property type="match status" value="1"/>
</dbReference>
<evidence type="ECO:0000256" key="1">
    <source>
        <dbReference type="ARBA" id="ARBA00022490"/>
    </source>
</evidence>
<dbReference type="SUPFAM" id="SSF52738">
    <property type="entry name" value="Methylesterase CheB, C-terminal domain"/>
    <property type="match status" value="1"/>
</dbReference>
<name>A0ABZ2M7H5_9BACT</name>
<dbReference type="PANTHER" id="PTHR42872:SF6">
    <property type="entry name" value="PROTEIN-GLUTAMATE METHYLESTERASE_PROTEIN-GLUTAMINE GLUTAMINASE"/>
    <property type="match status" value="1"/>
</dbReference>
<comment type="PTM">
    <text evidence="5">Phosphorylated by CheA. Phosphorylation of the N-terminal regulatory domain activates the methylesterase activity.</text>
</comment>
<evidence type="ECO:0000256" key="7">
    <source>
        <dbReference type="PROSITE-ProRule" id="PRU00169"/>
    </source>
</evidence>
<feature type="active site" evidence="5 6">
    <location>
        <position position="192"/>
    </location>
</feature>
<evidence type="ECO:0000256" key="6">
    <source>
        <dbReference type="PROSITE-ProRule" id="PRU00050"/>
    </source>
</evidence>
<dbReference type="Pfam" id="PF00072">
    <property type="entry name" value="Response_reg"/>
    <property type="match status" value="1"/>
</dbReference>
<keyword evidence="10" id="KW-0808">Transferase</keyword>
<accession>A0ABZ2M7H5</accession>
<comment type="similarity">
    <text evidence="5">Belongs to the CheB family.</text>
</comment>
<dbReference type="HAMAP" id="MF_00099">
    <property type="entry name" value="CheB_chemtxs"/>
    <property type="match status" value="1"/>
</dbReference>
<keyword evidence="11" id="KW-1185">Reference proteome</keyword>
<dbReference type="EMBL" id="CP089984">
    <property type="protein sequence ID" value="WXB18461.1"/>
    <property type="molecule type" value="Genomic_DNA"/>
</dbReference>
<dbReference type="CDD" id="cd16432">
    <property type="entry name" value="CheB_Rec"/>
    <property type="match status" value="1"/>
</dbReference>
<sequence length="343" mass="35323">MSTAISVLIVEDSAFARKVLRDVLSAAEGIRVVGVAHDGLDALEKISELQPDVVTLDLLMPGLDGVGVLLALAERNDAPRVVVVTTLDEHSELGVAALQAGAVDVVQKPTAIATNRLYGLADELVEKVRVAAAAKGTRCPVATSPLDAAPAITAAATDVLVIGASTGGPRAVGLLLSALPKRFPVPIAIALHMPQGYTEAMAARFDADSAIEVREAHNGVEVRPGQAVIAPGGIHLRLRRVGQSCVTELSPEPVVSLHHPSVDVLFESASAGWGARALGVVLTGMGDDGLAGSRAIHGAGGRILTEAESSCVVYGMPRAVFEANLALVSAPIERMVSTILARL</sequence>
<keyword evidence="1 5" id="KW-0963">Cytoplasm</keyword>
<dbReference type="RefSeq" id="WP_394828091.1">
    <property type="nucleotide sequence ID" value="NZ_CP089984.1"/>
</dbReference>
<dbReference type="SMART" id="SM00448">
    <property type="entry name" value="REC"/>
    <property type="match status" value="1"/>
</dbReference>
<dbReference type="GO" id="GO:0008168">
    <property type="term" value="F:methyltransferase activity"/>
    <property type="evidence" value="ECO:0007669"/>
    <property type="project" value="UniProtKB-KW"/>
</dbReference>
<keyword evidence="5 7" id="KW-0597">Phosphoprotein</keyword>
<feature type="active site" evidence="5 6">
    <location>
        <position position="288"/>
    </location>
</feature>
<dbReference type="InterPro" id="IPR035909">
    <property type="entry name" value="CheB_C"/>
</dbReference>
<evidence type="ECO:0000313" key="10">
    <source>
        <dbReference type="EMBL" id="WXB18461.1"/>
    </source>
</evidence>
<feature type="modified residue" description="4-aspartylphosphate" evidence="5 7">
    <location>
        <position position="57"/>
    </location>
</feature>
<feature type="domain" description="Response regulatory" evidence="8">
    <location>
        <begin position="6"/>
        <end position="123"/>
    </location>
</feature>
<evidence type="ECO:0000313" key="11">
    <source>
        <dbReference type="Proteomes" id="UP001370348"/>
    </source>
</evidence>
<dbReference type="PIRSF" id="PIRSF000876">
    <property type="entry name" value="RR_chemtxs_CheB"/>
    <property type="match status" value="1"/>
</dbReference>
<dbReference type="GO" id="GO:0032259">
    <property type="term" value="P:methylation"/>
    <property type="evidence" value="ECO:0007669"/>
    <property type="project" value="UniProtKB-KW"/>
</dbReference>
<gene>
    <name evidence="5 10" type="primary">cheB</name>
    <name evidence="10" type="ORF">LZC94_14610</name>
</gene>
<evidence type="ECO:0000259" key="8">
    <source>
        <dbReference type="PROSITE" id="PS50110"/>
    </source>
</evidence>
<reference evidence="10 11" key="1">
    <citation type="submission" date="2021-12" db="EMBL/GenBank/DDBJ databases">
        <title>Discovery of the Pendulisporaceae a myxobacterial family with distinct sporulation behavior and unique specialized metabolism.</title>
        <authorList>
            <person name="Garcia R."/>
            <person name="Popoff A."/>
            <person name="Bader C.D."/>
            <person name="Loehr J."/>
            <person name="Walesch S."/>
            <person name="Walt C."/>
            <person name="Boldt J."/>
            <person name="Bunk B."/>
            <person name="Haeckl F.J.F.P.J."/>
            <person name="Gunesch A.P."/>
            <person name="Birkelbach J."/>
            <person name="Nuebel U."/>
            <person name="Pietschmann T."/>
            <person name="Bach T."/>
            <person name="Mueller R."/>
        </authorList>
    </citation>
    <scope>NUCLEOTIDE SEQUENCE [LARGE SCALE GENOMIC DNA]</scope>
    <source>
        <strain evidence="10 11">MSr11954</strain>
    </source>
</reference>
<feature type="domain" description="CheB-type methylesterase" evidence="9">
    <location>
        <begin position="153"/>
        <end position="343"/>
    </location>
</feature>
<dbReference type="NCBIfam" id="NF001965">
    <property type="entry name" value="PRK00742.1"/>
    <property type="match status" value="1"/>
</dbReference>
<dbReference type="EC" id="3.5.1.44" evidence="5"/>
<feature type="active site" evidence="5 6">
    <location>
        <position position="165"/>
    </location>
</feature>
<dbReference type="InterPro" id="IPR008248">
    <property type="entry name" value="CheB-like"/>
</dbReference>
<comment type="function">
    <text evidence="5">Involved in chemotaxis. Part of a chemotaxis signal transduction system that modulates chemotaxis in response to various stimuli. Catalyzes the demethylation of specific methylglutamate residues introduced into the chemoreceptors (methyl-accepting chemotaxis proteins or MCP) by CheR. Also mediates the irreversible deamidation of specific glutamine residues to glutamic acid.</text>
</comment>
<protein>
    <recommendedName>
        <fullName evidence="5">Protein-glutamate methylesterase/protein-glutamine glutaminase</fullName>
        <ecNumber evidence="5">3.1.1.61</ecNumber>
        <ecNumber evidence="5">3.5.1.44</ecNumber>
    </recommendedName>
</protein>
<dbReference type="InterPro" id="IPR001789">
    <property type="entry name" value="Sig_transdc_resp-reg_receiver"/>
</dbReference>
<keyword evidence="10" id="KW-0489">Methyltransferase</keyword>